<feature type="region of interest" description="Disordered" evidence="2">
    <location>
        <begin position="384"/>
        <end position="552"/>
    </location>
</feature>
<comment type="caution">
    <text evidence="4">The sequence shown here is derived from an EMBL/GenBank/DDBJ whole genome shotgun (WGS) entry which is preliminary data.</text>
</comment>
<keyword evidence="1" id="KW-0479">Metal-binding</keyword>
<dbReference type="STRING" id="1126212.K2QKC3"/>
<feature type="region of interest" description="Disordered" evidence="2">
    <location>
        <begin position="1"/>
        <end position="188"/>
    </location>
</feature>
<dbReference type="Gene3D" id="3.30.40.10">
    <property type="entry name" value="Zinc/RING finger domain, C3HC4 (zinc finger)"/>
    <property type="match status" value="1"/>
</dbReference>
<keyword evidence="1" id="KW-0862">Zinc</keyword>
<dbReference type="SMART" id="SM00184">
    <property type="entry name" value="RING"/>
    <property type="match status" value="1"/>
</dbReference>
<feature type="compositionally biased region" description="Low complexity" evidence="2">
    <location>
        <begin position="323"/>
        <end position="336"/>
    </location>
</feature>
<evidence type="ECO:0000256" key="1">
    <source>
        <dbReference type="PROSITE-ProRule" id="PRU00175"/>
    </source>
</evidence>
<dbReference type="InterPro" id="IPR013083">
    <property type="entry name" value="Znf_RING/FYVE/PHD"/>
</dbReference>
<protein>
    <submittedName>
        <fullName evidence="4">Zinc finger RING-type protein</fullName>
    </submittedName>
</protein>
<name>K2QKC3_MACPH</name>
<dbReference type="VEuPathDB" id="FungiDB:MPH_12581"/>
<sequence>MGQSSSRGASSPPERRRSSQPSPTPRRISRALDGPSSPEPQPTSRSSAHTFLSFSRFRSDRSSDAGSSASSQAVFRRRSRLSRAHTSISSILSRPRSSSRSRDRPPRTNPHRFSSPFWPPTQVSSSSPEPPSSPSPRLHIPELDPLNFDDLTTEPVETESLLAGPTTQTRDQDAETDRQTGLQRPNNILDRVAGSVVPERSGRSVRNSLRRRRSPLNQGEDNAAMLSRLLSVAAAATAATLMGEDHRAGAEARNFVGGDEDGTFDGFLQSLQNGRIASALRGHTAGLDVDADEPGPPAPLNFFRMFRFGSSTGPRRDNAAPRSSGSQDGSDDTSSGPRADEDGSESRMVPIIIVGIRSINPNTTGAAQHDDNIPPFLDALSSFPTPVASGSEPSIDGILRQPQNGTRFSHRRRASMGGINTFPSAYDNQRHQRTSPSERPRPFSTLSDTTVSPRPPPSTPSGLSAFSSGATTPTFSPPSDISALPSTDSSRRGSFVRSPMRTTSSLESPTEEPRSLHQLRTARQRRLSESDHTRFGAGSARRNGVVEPDHAPGEGPRSWIIYVLGGSYPENHPILTTPSLFTDTPTYEDMMLLSTLLGPAKPPVASESDVTSAGGLYMVQEGSQIDGEFGNLVAAAVEGNEMIAIPSDQRCLVCLSEYQRDEEARKLIKCGHLFHRECIDQWLTTGRNSCPLCRGQGVEEHEKRPTAPATPEMPASPTMPTVA</sequence>
<dbReference type="PROSITE" id="PS50089">
    <property type="entry name" value="ZF_RING_2"/>
    <property type="match status" value="1"/>
</dbReference>
<proteinExistence type="predicted"/>
<reference evidence="4 5" key="1">
    <citation type="journal article" date="2012" name="BMC Genomics">
        <title>Tools to kill: Genome of one of the most destructive plant pathogenic fungi Macrophomina phaseolina.</title>
        <authorList>
            <person name="Islam M.S."/>
            <person name="Haque M.S."/>
            <person name="Islam M.M."/>
            <person name="Emdad E.M."/>
            <person name="Halim A."/>
            <person name="Hossen Q.M.M."/>
            <person name="Hossain M.Z."/>
            <person name="Ahmed B."/>
            <person name="Rahim S."/>
            <person name="Rahman M.S."/>
            <person name="Alam M.M."/>
            <person name="Hou S."/>
            <person name="Wan X."/>
            <person name="Saito J.A."/>
            <person name="Alam M."/>
        </authorList>
    </citation>
    <scope>NUCLEOTIDE SEQUENCE [LARGE SCALE GENOMIC DNA]</scope>
    <source>
        <strain evidence="4 5">MS6</strain>
    </source>
</reference>
<feature type="compositionally biased region" description="Low complexity" evidence="2">
    <location>
        <begin position="87"/>
        <end position="98"/>
    </location>
</feature>
<dbReference type="PANTHER" id="PTHR45676:SF41">
    <property type="entry name" value="RING-H2 FINGER PROTEIN ATL66"/>
    <property type="match status" value="1"/>
</dbReference>
<keyword evidence="1" id="KW-0863">Zinc-finger</keyword>
<feature type="compositionally biased region" description="Low complexity" evidence="2">
    <location>
        <begin position="1"/>
        <end position="12"/>
    </location>
</feature>
<accession>K2QKC3</accession>
<feature type="domain" description="RING-type" evidence="3">
    <location>
        <begin position="651"/>
        <end position="694"/>
    </location>
</feature>
<dbReference type="SUPFAM" id="SSF57850">
    <property type="entry name" value="RING/U-box"/>
    <property type="match status" value="1"/>
</dbReference>
<evidence type="ECO:0000313" key="4">
    <source>
        <dbReference type="EMBL" id="EKG10301.1"/>
    </source>
</evidence>
<dbReference type="InParanoid" id="K2QKC3"/>
<dbReference type="GO" id="GO:0008270">
    <property type="term" value="F:zinc ion binding"/>
    <property type="evidence" value="ECO:0007669"/>
    <property type="project" value="UniProtKB-KW"/>
</dbReference>
<dbReference type="OrthoDB" id="8062037at2759"/>
<dbReference type="InterPro" id="IPR001841">
    <property type="entry name" value="Znf_RING"/>
</dbReference>
<feature type="region of interest" description="Disordered" evidence="2">
    <location>
        <begin position="288"/>
        <end position="347"/>
    </location>
</feature>
<evidence type="ECO:0000259" key="3">
    <source>
        <dbReference type="PROSITE" id="PS50089"/>
    </source>
</evidence>
<dbReference type="PANTHER" id="PTHR45676">
    <property type="entry name" value="RING-H2 FINGER PROTEIN ATL51-RELATED"/>
    <property type="match status" value="1"/>
</dbReference>
<evidence type="ECO:0000256" key="2">
    <source>
        <dbReference type="SAM" id="MobiDB-lite"/>
    </source>
</evidence>
<dbReference type="EMBL" id="AHHD01000523">
    <property type="protein sequence ID" value="EKG10301.1"/>
    <property type="molecule type" value="Genomic_DNA"/>
</dbReference>
<dbReference type="CDD" id="cd16461">
    <property type="entry name" value="RING-H2_EL5-like"/>
    <property type="match status" value="1"/>
</dbReference>
<dbReference type="AlphaFoldDB" id="K2QKC3"/>
<evidence type="ECO:0000313" key="5">
    <source>
        <dbReference type="Proteomes" id="UP000007129"/>
    </source>
</evidence>
<dbReference type="eggNOG" id="KOG0800">
    <property type="taxonomic scope" value="Eukaryota"/>
</dbReference>
<dbReference type="HOGENOM" id="CLU_022939_0_0_1"/>
<feature type="compositionally biased region" description="Polar residues" evidence="2">
    <location>
        <begin position="42"/>
        <end position="52"/>
    </location>
</feature>
<feature type="compositionally biased region" description="Polar residues" evidence="2">
    <location>
        <begin position="465"/>
        <end position="488"/>
    </location>
</feature>
<organism evidence="4 5">
    <name type="scientific">Macrophomina phaseolina (strain MS6)</name>
    <name type="common">Charcoal rot fungus</name>
    <dbReference type="NCBI Taxonomy" id="1126212"/>
    <lineage>
        <taxon>Eukaryota</taxon>
        <taxon>Fungi</taxon>
        <taxon>Dikarya</taxon>
        <taxon>Ascomycota</taxon>
        <taxon>Pezizomycotina</taxon>
        <taxon>Dothideomycetes</taxon>
        <taxon>Dothideomycetes incertae sedis</taxon>
        <taxon>Botryosphaeriales</taxon>
        <taxon>Botryosphaeriaceae</taxon>
        <taxon>Macrophomina</taxon>
    </lineage>
</organism>
<dbReference type="Proteomes" id="UP000007129">
    <property type="component" value="Unassembled WGS sequence"/>
</dbReference>
<feature type="region of interest" description="Disordered" evidence="2">
    <location>
        <begin position="698"/>
        <end position="723"/>
    </location>
</feature>
<dbReference type="Pfam" id="PF13639">
    <property type="entry name" value="zf-RING_2"/>
    <property type="match status" value="1"/>
</dbReference>
<gene>
    <name evidence="4" type="ORF">MPH_12581</name>
</gene>